<dbReference type="Pfam" id="PF00126">
    <property type="entry name" value="HTH_1"/>
    <property type="match status" value="1"/>
</dbReference>
<dbReference type="PRINTS" id="PR00039">
    <property type="entry name" value="HTHLYSR"/>
</dbReference>
<dbReference type="InterPro" id="IPR036390">
    <property type="entry name" value="WH_DNA-bd_sf"/>
</dbReference>
<evidence type="ECO:0000256" key="3">
    <source>
        <dbReference type="ARBA" id="ARBA00023125"/>
    </source>
</evidence>
<dbReference type="GO" id="GO:0032993">
    <property type="term" value="C:protein-DNA complex"/>
    <property type="evidence" value="ECO:0007669"/>
    <property type="project" value="TreeGrafter"/>
</dbReference>
<dbReference type="PANTHER" id="PTHR30346:SF0">
    <property type="entry name" value="HCA OPERON TRANSCRIPTIONAL ACTIVATOR HCAR"/>
    <property type="match status" value="1"/>
</dbReference>
<dbReference type="PROSITE" id="PS50931">
    <property type="entry name" value="HTH_LYSR"/>
    <property type="match status" value="1"/>
</dbReference>
<dbReference type="AlphaFoldDB" id="A0A2K8PR68"/>
<dbReference type="SUPFAM" id="SSF46785">
    <property type="entry name" value="Winged helix' DNA-binding domain"/>
    <property type="match status" value="1"/>
</dbReference>
<protein>
    <submittedName>
        <fullName evidence="5">Hca operon transcriptional activator</fullName>
    </submittedName>
</protein>
<name>A0A2K8PR68_STRLA</name>
<dbReference type="FunFam" id="1.10.10.10:FF:000001">
    <property type="entry name" value="LysR family transcriptional regulator"/>
    <property type="match status" value="1"/>
</dbReference>
<dbReference type="InterPro" id="IPR036388">
    <property type="entry name" value="WH-like_DNA-bd_sf"/>
</dbReference>
<dbReference type="EMBL" id="CP024985">
    <property type="protein sequence ID" value="ATZ28938.1"/>
    <property type="molecule type" value="Genomic_DNA"/>
</dbReference>
<accession>A0A2K8PR68</accession>
<dbReference type="GeneID" id="49388140"/>
<keyword evidence="3" id="KW-0238">DNA-binding</keyword>
<dbReference type="InterPro" id="IPR000847">
    <property type="entry name" value="LysR_HTH_N"/>
</dbReference>
<dbReference type="Proteomes" id="UP000231791">
    <property type="component" value="Chromosome"/>
</dbReference>
<sequence>MELRQLRYFVAVAEEGGFARAAERLHIVQSAVSQQVRRLERELGLTLFERTTRRVSLTVAGERLLPEARMVLDAAERTRRVAADLASAGTGTLRLGTVRGPGQRVYRLLARLAELAPEVRVRVRSLTVAERLAAVRTGALDAALVRALPAAPGLELLPLWEDPLYVALPAGHPAAALARPALRDLADLPLRLAAREHNAPFHDLVTAAVRAATGAAPPAGPPFTDLQDTLTAIGAEGGRAPSWTVFYRVGGLPEVAGTAIRPLASPGVTTSLAVLPGPPGAALRALLAAAADTGA</sequence>
<comment type="similarity">
    <text evidence="1">Belongs to the LysR transcriptional regulatory family.</text>
</comment>
<proteinExistence type="inferred from homology"/>
<keyword evidence="6" id="KW-1185">Reference proteome</keyword>
<organism evidence="5 6">
    <name type="scientific">Streptomyces lavendulae subsp. lavendulae</name>
    <dbReference type="NCBI Taxonomy" id="58340"/>
    <lineage>
        <taxon>Bacteria</taxon>
        <taxon>Bacillati</taxon>
        <taxon>Actinomycetota</taxon>
        <taxon>Actinomycetes</taxon>
        <taxon>Kitasatosporales</taxon>
        <taxon>Streptomycetaceae</taxon>
        <taxon>Streptomyces</taxon>
    </lineage>
</organism>
<evidence type="ECO:0000256" key="2">
    <source>
        <dbReference type="ARBA" id="ARBA00023015"/>
    </source>
</evidence>
<gene>
    <name evidence="5" type="primary">hcaR4</name>
    <name evidence="5" type="ORF">SLAV_35845</name>
</gene>
<dbReference type="SUPFAM" id="SSF53850">
    <property type="entry name" value="Periplasmic binding protein-like II"/>
    <property type="match status" value="1"/>
</dbReference>
<dbReference type="Gene3D" id="1.10.10.10">
    <property type="entry name" value="Winged helix-like DNA-binding domain superfamily/Winged helix DNA-binding domain"/>
    <property type="match status" value="1"/>
</dbReference>
<evidence type="ECO:0000313" key="6">
    <source>
        <dbReference type="Proteomes" id="UP000231791"/>
    </source>
</evidence>
<keyword evidence="2" id="KW-0805">Transcription regulation</keyword>
<dbReference type="Pfam" id="PF03466">
    <property type="entry name" value="LysR_substrate"/>
    <property type="match status" value="1"/>
</dbReference>
<evidence type="ECO:0000313" key="5">
    <source>
        <dbReference type="EMBL" id="ATZ28938.1"/>
    </source>
</evidence>
<dbReference type="GO" id="GO:0003677">
    <property type="term" value="F:DNA binding"/>
    <property type="evidence" value="ECO:0007669"/>
    <property type="project" value="UniProtKB-KW"/>
</dbReference>
<reference evidence="5 6" key="1">
    <citation type="submission" date="2017-11" db="EMBL/GenBank/DDBJ databases">
        <title>Complete genome sequence of Streptomyces lavendulae subsp. lavendulae CCM 3239 (formerly 'Streptomyces aureofaciens CCM 3239'), the producer of the angucycline-type antibiotic auricin.</title>
        <authorList>
            <person name="Busche T."/>
            <person name="Novakova R."/>
            <person name="Al'Dilaimi A."/>
            <person name="Homerova D."/>
            <person name="Feckova L."/>
            <person name="Rezuchova B."/>
            <person name="Mingyar E."/>
            <person name="Csolleiova D."/>
            <person name="Bekeova C."/>
            <person name="Winkler A."/>
            <person name="Sevcikova B."/>
            <person name="Kalinowski J."/>
            <person name="Kormanec J."/>
            <person name="Ruckert C."/>
        </authorList>
    </citation>
    <scope>NUCLEOTIDE SEQUENCE [LARGE SCALE GENOMIC DNA]</scope>
    <source>
        <strain evidence="5 6">CCM 3239</strain>
    </source>
</reference>
<dbReference type="OrthoDB" id="3181812at2"/>
<dbReference type="RefSeq" id="WP_030230459.1">
    <property type="nucleotide sequence ID" value="NZ_CP024985.1"/>
</dbReference>
<dbReference type="PANTHER" id="PTHR30346">
    <property type="entry name" value="TRANSCRIPTIONAL DUAL REGULATOR HCAR-RELATED"/>
    <property type="match status" value="1"/>
</dbReference>
<evidence type="ECO:0000256" key="1">
    <source>
        <dbReference type="ARBA" id="ARBA00009437"/>
    </source>
</evidence>
<dbReference type="GO" id="GO:0003700">
    <property type="term" value="F:DNA-binding transcription factor activity"/>
    <property type="evidence" value="ECO:0007669"/>
    <property type="project" value="InterPro"/>
</dbReference>
<dbReference type="InterPro" id="IPR005119">
    <property type="entry name" value="LysR_subst-bd"/>
</dbReference>
<dbReference type="Gene3D" id="3.40.190.10">
    <property type="entry name" value="Periplasmic binding protein-like II"/>
    <property type="match status" value="2"/>
</dbReference>
<evidence type="ECO:0000256" key="4">
    <source>
        <dbReference type="ARBA" id="ARBA00023163"/>
    </source>
</evidence>
<dbReference type="KEGG" id="slx:SLAV_35845"/>
<keyword evidence="4" id="KW-0804">Transcription</keyword>